<dbReference type="Gene3D" id="1.20.1600.10">
    <property type="entry name" value="Outer membrane efflux proteins (OEP)"/>
    <property type="match status" value="1"/>
</dbReference>
<comment type="caution">
    <text evidence="10">The sequence shown here is derived from an EMBL/GenBank/DDBJ whole genome shotgun (WGS) entry which is preliminary data.</text>
</comment>
<comment type="similarity">
    <text evidence="2">Belongs to the outer membrane factor (OMF) (TC 1.B.17) family.</text>
</comment>
<keyword evidence="7" id="KW-0998">Cell outer membrane</keyword>
<dbReference type="PANTHER" id="PTHR30026:SF22">
    <property type="entry name" value="OUTER MEMBRANE EFFLUX PROTEIN"/>
    <property type="match status" value="1"/>
</dbReference>
<dbReference type="Pfam" id="PF02321">
    <property type="entry name" value="OEP"/>
    <property type="match status" value="2"/>
</dbReference>
<accession>A0ABQ0CAA1</accession>
<keyword evidence="8" id="KW-0802">TPR repeat</keyword>
<dbReference type="EMBL" id="BAAFGK010000004">
    <property type="protein sequence ID" value="GAB0057808.1"/>
    <property type="molecule type" value="Genomic_DNA"/>
</dbReference>
<feature type="region of interest" description="Disordered" evidence="9">
    <location>
        <begin position="78"/>
        <end position="97"/>
    </location>
</feature>
<evidence type="ECO:0000256" key="7">
    <source>
        <dbReference type="ARBA" id="ARBA00023237"/>
    </source>
</evidence>
<dbReference type="InterPro" id="IPR019734">
    <property type="entry name" value="TPR_rpt"/>
</dbReference>
<keyword evidence="5" id="KW-0812">Transmembrane</keyword>
<keyword evidence="3" id="KW-0813">Transport</keyword>
<evidence type="ECO:0000256" key="4">
    <source>
        <dbReference type="ARBA" id="ARBA00022452"/>
    </source>
</evidence>
<name>A0ABQ0CAA1_9PROT</name>
<evidence type="ECO:0000256" key="3">
    <source>
        <dbReference type="ARBA" id="ARBA00022448"/>
    </source>
</evidence>
<dbReference type="SUPFAM" id="SSF56954">
    <property type="entry name" value="Outer membrane efflux proteins (OEP)"/>
    <property type="match status" value="1"/>
</dbReference>
<dbReference type="NCBIfam" id="TIGR01844">
    <property type="entry name" value="type_I_sec_TolC"/>
    <property type="match status" value="1"/>
</dbReference>
<keyword evidence="4" id="KW-1134">Transmembrane beta strand</keyword>
<dbReference type="Proteomes" id="UP001628193">
    <property type="component" value="Unassembled WGS sequence"/>
</dbReference>
<evidence type="ECO:0000256" key="2">
    <source>
        <dbReference type="ARBA" id="ARBA00007613"/>
    </source>
</evidence>
<evidence type="ECO:0000256" key="9">
    <source>
        <dbReference type="SAM" id="MobiDB-lite"/>
    </source>
</evidence>
<keyword evidence="11" id="KW-1185">Reference proteome</keyword>
<reference evidence="10 11" key="1">
    <citation type="submission" date="2024-05" db="EMBL/GenBank/DDBJ databases">
        <authorList>
            <consortium name="Candidatus Magnetaquicoccaceae bacterium FCR-1 genome sequencing consortium"/>
            <person name="Shimoshige H."/>
            <person name="Shimamura S."/>
            <person name="Taoka A."/>
            <person name="Kobayashi H."/>
            <person name="Maekawa T."/>
        </authorList>
    </citation>
    <scope>NUCLEOTIDE SEQUENCE [LARGE SCALE GENOMIC DNA]</scope>
    <source>
        <strain evidence="10 11">FCR-1</strain>
    </source>
</reference>
<sequence length="447" mass="49278">MHKRTGRSGARLLRASVLAGLMFLLPVQPARGITLFESVHHALDNNPEVLAARDNLQAVLATLPKAKAGYYPSIDLSSTYGRETSDNPTTRAVNNPGDHNLTLTRGETGVIITQPVFDALRTRYNLGQAEANVDSAGQNLANVEETIGITVVEAYLEVMRLQQLLELDKDYVLLHQRVKKVVEEKAEAGGGSVADVEQTESRLALALANLAANQGQYDSAVARFLRVVNRKPDRLTMPAMPKGLPDTLQAAIEAALVDHPSVLMAKADVVSAEASKDLTRSNFLPAVDLKLNLSNNANVNGVEGHDNSVSALVTMNYNLYRGGRDRAERDEMSKRLGQRREILDNTRLMARERIERAWAGLQSSEPRVRHLKKHVEVTASVTQAYHNQFQLGKRTWLDVLNSESALYVARKDWQAEEFKRVLSAYQILSGMGRLRDTMGGEPKSAGR</sequence>
<protein>
    <submittedName>
        <fullName evidence="10">Outer membrane efflux protein BepC</fullName>
    </submittedName>
</protein>
<proteinExistence type="inferred from homology"/>
<evidence type="ECO:0000313" key="10">
    <source>
        <dbReference type="EMBL" id="GAB0057808.1"/>
    </source>
</evidence>
<gene>
    <name evidence="10" type="primary">bepC</name>
    <name evidence="10" type="ORF">SIID45300_02140</name>
</gene>
<organism evidence="10 11">
    <name type="scientific">Candidatus Magnetaquiglobus chichijimensis</name>
    <dbReference type="NCBI Taxonomy" id="3141448"/>
    <lineage>
        <taxon>Bacteria</taxon>
        <taxon>Pseudomonadati</taxon>
        <taxon>Pseudomonadota</taxon>
        <taxon>Magnetococcia</taxon>
        <taxon>Magnetococcales</taxon>
        <taxon>Candidatus Magnetaquicoccaceae</taxon>
        <taxon>Candidatus Magnetaquiglobus</taxon>
    </lineage>
</organism>
<evidence type="ECO:0000256" key="8">
    <source>
        <dbReference type="PROSITE-ProRule" id="PRU00339"/>
    </source>
</evidence>
<feature type="compositionally biased region" description="Polar residues" evidence="9">
    <location>
        <begin position="78"/>
        <end position="93"/>
    </location>
</feature>
<evidence type="ECO:0000256" key="5">
    <source>
        <dbReference type="ARBA" id="ARBA00022692"/>
    </source>
</evidence>
<evidence type="ECO:0000256" key="6">
    <source>
        <dbReference type="ARBA" id="ARBA00023136"/>
    </source>
</evidence>
<dbReference type="InterPro" id="IPR003423">
    <property type="entry name" value="OMP_efflux"/>
</dbReference>
<evidence type="ECO:0000256" key="1">
    <source>
        <dbReference type="ARBA" id="ARBA00004442"/>
    </source>
</evidence>
<dbReference type="PANTHER" id="PTHR30026">
    <property type="entry name" value="OUTER MEMBRANE PROTEIN TOLC"/>
    <property type="match status" value="1"/>
</dbReference>
<dbReference type="InterPro" id="IPR010130">
    <property type="entry name" value="T1SS_OMP_TolC"/>
</dbReference>
<dbReference type="PROSITE" id="PS50005">
    <property type="entry name" value="TPR"/>
    <property type="match status" value="1"/>
</dbReference>
<feature type="repeat" description="TPR" evidence="8">
    <location>
        <begin position="201"/>
        <end position="234"/>
    </location>
</feature>
<comment type="subcellular location">
    <subcellularLocation>
        <location evidence="1">Cell outer membrane</location>
    </subcellularLocation>
</comment>
<keyword evidence="6" id="KW-0472">Membrane</keyword>
<evidence type="ECO:0000313" key="11">
    <source>
        <dbReference type="Proteomes" id="UP001628193"/>
    </source>
</evidence>
<reference evidence="10 11" key="2">
    <citation type="submission" date="2024-09" db="EMBL/GenBank/DDBJ databases">
        <title>Draft genome sequence of Candidatus Magnetaquicoccaceae bacterium FCR-1.</title>
        <authorList>
            <person name="Shimoshige H."/>
            <person name="Shimamura S."/>
            <person name="Taoka A."/>
            <person name="Kobayashi H."/>
            <person name="Maekawa T."/>
        </authorList>
    </citation>
    <scope>NUCLEOTIDE SEQUENCE [LARGE SCALE GENOMIC DNA]</scope>
    <source>
        <strain evidence="10 11">FCR-1</strain>
    </source>
</reference>
<dbReference type="InterPro" id="IPR051906">
    <property type="entry name" value="TolC-like"/>
</dbReference>